<dbReference type="AlphaFoldDB" id="A0AAE4ZB30"/>
<keyword evidence="5 8" id="KW-0460">Magnesium</keyword>
<dbReference type="GO" id="GO:0006633">
    <property type="term" value="P:fatty acid biosynthetic process"/>
    <property type="evidence" value="ECO:0007669"/>
    <property type="project" value="UniProtKB-UniRule"/>
</dbReference>
<dbReference type="Proteomes" id="UP000702544">
    <property type="component" value="Unassembled WGS sequence"/>
</dbReference>
<dbReference type="EMBL" id="JAACAK010000083">
    <property type="protein sequence ID" value="NIR75546.1"/>
    <property type="molecule type" value="Genomic_DNA"/>
</dbReference>
<evidence type="ECO:0000259" key="9">
    <source>
        <dbReference type="Pfam" id="PF01648"/>
    </source>
</evidence>
<name>A0AAE4ZB30_9BACT</name>
<evidence type="ECO:0000256" key="2">
    <source>
        <dbReference type="ARBA" id="ARBA00022679"/>
    </source>
</evidence>
<sequence length="126" mass="13397">MIVGVGIDLVAIDRVRGLVERHGERGRRRLFAEGELKDCDGRIDPAECLAARFAAKEAALKALGTGKRPGLRWTEIEVVEGEGGRPDLALSGGVRARAERLGVTRVWVSLTHEGGVAGAIVVMESG</sequence>
<comment type="catalytic activity">
    <reaction evidence="8">
        <text>apo-[ACP] + CoA = holo-[ACP] + adenosine 3',5'-bisphosphate + H(+)</text>
        <dbReference type="Rhea" id="RHEA:12068"/>
        <dbReference type="Rhea" id="RHEA-COMP:9685"/>
        <dbReference type="Rhea" id="RHEA-COMP:9690"/>
        <dbReference type="ChEBI" id="CHEBI:15378"/>
        <dbReference type="ChEBI" id="CHEBI:29999"/>
        <dbReference type="ChEBI" id="CHEBI:57287"/>
        <dbReference type="ChEBI" id="CHEBI:58343"/>
        <dbReference type="ChEBI" id="CHEBI:64479"/>
        <dbReference type="EC" id="2.7.8.7"/>
    </reaction>
</comment>
<keyword evidence="4 8" id="KW-0276">Fatty acid metabolism</keyword>
<protein>
    <recommendedName>
        <fullName evidence="8">Holo-[acyl-carrier-protein] synthase</fullName>
        <shortName evidence="8">Holo-ACP synthase</shortName>
        <ecNumber evidence="8">2.7.8.7</ecNumber>
    </recommendedName>
    <alternativeName>
        <fullName evidence="8">4'-phosphopantetheinyl transferase AcpS</fullName>
    </alternativeName>
</protein>
<keyword evidence="2 8" id="KW-0808">Transferase</keyword>
<dbReference type="InterPro" id="IPR037143">
    <property type="entry name" value="4-PPantetheinyl_Trfase_dom_sf"/>
</dbReference>
<comment type="cofactor">
    <cofactor evidence="8">
        <name>Mg(2+)</name>
        <dbReference type="ChEBI" id="CHEBI:18420"/>
    </cofactor>
</comment>
<proteinExistence type="inferred from homology"/>
<dbReference type="GO" id="GO:0005737">
    <property type="term" value="C:cytoplasm"/>
    <property type="evidence" value="ECO:0007669"/>
    <property type="project" value="UniProtKB-SubCell"/>
</dbReference>
<evidence type="ECO:0000256" key="7">
    <source>
        <dbReference type="ARBA" id="ARBA00023160"/>
    </source>
</evidence>
<evidence type="ECO:0000256" key="5">
    <source>
        <dbReference type="ARBA" id="ARBA00022842"/>
    </source>
</evidence>
<evidence type="ECO:0000256" key="6">
    <source>
        <dbReference type="ARBA" id="ARBA00023098"/>
    </source>
</evidence>
<evidence type="ECO:0000256" key="3">
    <source>
        <dbReference type="ARBA" id="ARBA00022723"/>
    </source>
</evidence>
<dbReference type="EC" id="2.7.8.7" evidence="8"/>
<dbReference type="GO" id="GO:0008897">
    <property type="term" value="F:holo-[acyl-carrier-protein] synthase activity"/>
    <property type="evidence" value="ECO:0007669"/>
    <property type="project" value="UniProtKB-UniRule"/>
</dbReference>
<dbReference type="SUPFAM" id="SSF56214">
    <property type="entry name" value="4'-phosphopantetheinyl transferase"/>
    <property type="match status" value="1"/>
</dbReference>
<dbReference type="Pfam" id="PF01648">
    <property type="entry name" value="ACPS"/>
    <property type="match status" value="1"/>
</dbReference>
<comment type="similarity">
    <text evidence="8">Belongs to the P-Pant transferase superfamily. AcpS family.</text>
</comment>
<keyword evidence="6 8" id="KW-0443">Lipid metabolism</keyword>
<dbReference type="Gene3D" id="3.90.470.20">
    <property type="entry name" value="4'-phosphopantetheinyl transferase domain"/>
    <property type="match status" value="1"/>
</dbReference>
<feature type="domain" description="4'-phosphopantetheinyl transferase" evidence="9">
    <location>
        <begin position="4"/>
        <end position="103"/>
    </location>
</feature>
<keyword evidence="1 8" id="KW-0444">Lipid biosynthesis</keyword>
<accession>A0AAE4ZB30</accession>
<dbReference type="InterPro" id="IPR008278">
    <property type="entry name" value="4-PPantetheinyl_Trfase_dom"/>
</dbReference>
<dbReference type="HAMAP" id="MF_00101">
    <property type="entry name" value="AcpS"/>
    <property type="match status" value="1"/>
</dbReference>
<keyword evidence="8" id="KW-0963">Cytoplasm</keyword>
<dbReference type="InterPro" id="IPR002582">
    <property type="entry name" value="ACPS"/>
</dbReference>
<reference evidence="10 11" key="1">
    <citation type="submission" date="2020-01" db="EMBL/GenBank/DDBJ databases">
        <title>Genomes assembled from Gulf of Kutch pelagic sediment metagenomes.</title>
        <authorList>
            <person name="Chandrashekar M."/>
            <person name="Mahajan M.S."/>
            <person name="Dave K.J."/>
            <person name="Vatsa P."/>
            <person name="Nathani N.M."/>
        </authorList>
    </citation>
    <scope>NUCLEOTIDE SEQUENCE [LARGE SCALE GENOMIC DNA]</scope>
    <source>
        <strain evidence="10">KS3-K002</strain>
    </source>
</reference>
<dbReference type="NCBIfam" id="TIGR00556">
    <property type="entry name" value="pantethn_trn"/>
    <property type="match status" value="1"/>
</dbReference>
<evidence type="ECO:0000313" key="10">
    <source>
        <dbReference type="EMBL" id="NIR75546.1"/>
    </source>
</evidence>
<organism evidence="10 11">
    <name type="scientific">Candidatus Kutchimonas denitrificans</name>
    <dbReference type="NCBI Taxonomy" id="3056748"/>
    <lineage>
        <taxon>Bacteria</taxon>
        <taxon>Pseudomonadati</taxon>
        <taxon>Gemmatimonadota</taxon>
        <taxon>Gemmatimonadia</taxon>
        <taxon>Candidatus Palauibacterales</taxon>
        <taxon>Candidatus Palauibacteraceae</taxon>
        <taxon>Candidatus Kutchimonas</taxon>
    </lineage>
</organism>
<comment type="caution">
    <text evidence="10">The sequence shown here is derived from an EMBL/GenBank/DDBJ whole genome shotgun (WGS) entry which is preliminary data.</text>
</comment>
<dbReference type="NCBIfam" id="TIGR00516">
    <property type="entry name" value="acpS"/>
    <property type="match status" value="1"/>
</dbReference>
<dbReference type="GO" id="GO:0000287">
    <property type="term" value="F:magnesium ion binding"/>
    <property type="evidence" value="ECO:0007669"/>
    <property type="project" value="UniProtKB-UniRule"/>
</dbReference>
<dbReference type="InterPro" id="IPR004568">
    <property type="entry name" value="Ppantetheine-prot_Trfase_dom"/>
</dbReference>
<evidence type="ECO:0000313" key="11">
    <source>
        <dbReference type="Proteomes" id="UP000702544"/>
    </source>
</evidence>
<keyword evidence="3 8" id="KW-0479">Metal-binding</keyword>
<comment type="subcellular location">
    <subcellularLocation>
        <location evidence="8">Cytoplasm</location>
    </subcellularLocation>
</comment>
<feature type="binding site" evidence="8">
    <location>
        <position position="57"/>
    </location>
    <ligand>
        <name>Mg(2+)</name>
        <dbReference type="ChEBI" id="CHEBI:18420"/>
    </ligand>
</feature>
<dbReference type="NCBIfam" id="NF000832">
    <property type="entry name" value="PRK00070.3-2"/>
    <property type="match status" value="1"/>
</dbReference>
<feature type="binding site" evidence="8">
    <location>
        <position position="8"/>
    </location>
    <ligand>
        <name>Mg(2+)</name>
        <dbReference type="ChEBI" id="CHEBI:18420"/>
    </ligand>
</feature>
<evidence type="ECO:0000256" key="1">
    <source>
        <dbReference type="ARBA" id="ARBA00022516"/>
    </source>
</evidence>
<keyword evidence="7 8" id="KW-0275">Fatty acid biosynthesis</keyword>
<comment type="function">
    <text evidence="8">Transfers the 4'-phosphopantetheine moiety from coenzyme A to a Ser of acyl-carrier-protein.</text>
</comment>
<gene>
    <name evidence="8" type="primary">acpS</name>
    <name evidence="10" type="ORF">GWO12_10635</name>
</gene>
<evidence type="ECO:0000256" key="8">
    <source>
        <dbReference type="HAMAP-Rule" id="MF_00101"/>
    </source>
</evidence>
<evidence type="ECO:0000256" key="4">
    <source>
        <dbReference type="ARBA" id="ARBA00022832"/>
    </source>
</evidence>